<dbReference type="EMBL" id="PEWV01000071">
    <property type="protein sequence ID" value="PIU41146.1"/>
    <property type="molecule type" value="Genomic_DNA"/>
</dbReference>
<feature type="transmembrane region" description="Helical" evidence="5">
    <location>
        <begin position="47"/>
        <end position="65"/>
    </location>
</feature>
<protein>
    <recommendedName>
        <fullName evidence="5">Probable membrane transporter protein</fullName>
    </recommendedName>
</protein>
<evidence type="ECO:0000313" key="7">
    <source>
        <dbReference type="Proteomes" id="UP000230052"/>
    </source>
</evidence>
<comment type="subcellular location">
    <subcellularLocation>
        <location evidence="5">Cell membrane</location>
        <topology evidence="5">Multi-pass membrane protein</topology>
    </subcellularLocation>
    <subcellularLocation>
        <location evidence="1">Membrane</location>
        <topology evidence="1">Multi-pass membrane protein</topology>
    </subcellularLocation>
</comment>
<feature type="transmembrane region" description="Helical" evidence="5">
    <location>
        <begin position="71"/>
        <end position="92"/>
    </location>
</feature>
<feature type="transmembrane region" description="Helical" evidence="5">
    <location>
        <begin position="6"/>
        <end position="35"/>
    </location>
</feature>
<dbReference type="InterPro" id="IPR051598">
    <property type="entry name" value="TSUP/Inactive_protease-like"/>
</dbReference>
<evidence type="ECO:0000256" key="3">
    <source>
        <dbReference type="ARBA" id="ARBA00022989"/>
    </source>
</evidence>
<gene>
    <name evidence="6" type="ORF">COS99_07350</name>
</gene>
<sequence>MSGMWFVALGLLAGVFSGFLGIGGGIILIPALVYLCGLTQHQAQGTTLAIMVPPIGLLAALKYYYSGDVKISIAAFICLGFFFGGLLGASLVHYIPDNSLRKIFGLVMLIVSIKMIIEK</sequence>
<keyword evidence="2 5" id="KW-0812">Transmembrane</keyword>
<dbReference type="PANTHER" id="PTHR43701">
    <property type="entry name" value="MEMBRANE TRANSPORTER PROTEIN MJ0441-RELATED"/>
    <property type="match status" value="1"/>
</dbReference>
<evidence type="ECO:0000256" key="5">
    <source>
        <dbReference type="RuleBase" id="RU363041"/>
    </source>
</evidence>
<dbReference type="Pfam" id="PF01925">
    <property type="entry name" value="TauE"/>
    <property type="match status" value="1"/>
</dbReference>
<proteinExistence type="inferred from homology"/>
<dbReference type="PANTHER" id="PTHR43701:SF2">
    <property type="entry name" value="MEMBRANE TRANSPORTER PROTEIN YJNA-RELATED"/>
    <property type="match status" value="1"/>
</dbReference>
<evidence type="ECO:0000313" key="6">
    <source>
        <dbReference type="EMBL" id="PIU41146.1"/>
    </source>
</evidence>
<organism evidence="6 7">
    <name type="scientific">Candidatus Aquitaenariimonas noxiae</name>
    <dbReference type="NCBI Taxonomy" id="1974741"/>
    <lineage>
        <taxon>Bacteria</taxon>
        <taxon>Pseudomonadati</taxon>
        <taxon>Candidatus Omnitrophota</taxon>
        <taxon>Candidatus Aquitaenariimonas</taxon>
    </lineage>
</organism>
<name>A0A2J0L1L5_9BACT</name>
<dbReference type="AlphaFoldDB" id="A0A2J0L1L5"/>
<comment type="caution">
    <text evidence="6">The sequence shown here is derived from an EMBL/GenBank/DDBJ whole genome shotgun (WGS) entry which is preliminary data.</text>
</comment>
<evidence type="ECO:0000256" key="1">
    <source>
        <dbReference type="ARBA" id="ARBA00004141"/>
    </source>
</evidence>
<keyword evidence="4 5" id="KW-0472">Membrane</keyword>
<accession>A0A2J0L1L5</accession>
<comment type="similarity">
    <text evidence="5">Belongs to the 4-toluene sulfonate uptake permease (TSUP) (TC 2.A.102) family.</text>
</comment>
<dbReference type="InterPro" id="IPR002781">
    <property type="entry name" value="TM_pro_TauE-like"/>
</dbReference>
<keyword evidence="3 5" id="KW-1133">Transmembrane helix</keyword>
<reference evidence="6 7" key="1">
    <citation type="submission" date="2017-09" db="EMBL/GenBank/DDBJ databases">
        <title>Depth-based differentiation of microbial function through sediment-hosted aquifers and enrichment of novel symbionts in the deep terrestrial subsurface.</title>
        <authorList>
            <person name="Probst A.J."/>
            <person name="Ladd B."/>
            <person name="Jarett J.K."/>
            <person name="Geller-Mcgrath D.E."/>
            <person name="Sieber C.M."/>
            <person name="Emerson J.B."/>
            <person name="Anantharaman K."/>
            <person name="Thomas B.C."/>
            <person name="Malmstrom R."/>
            <person name="Stieglmeier M."/>
            <person name="Klingl A."/>
            <person name="Woyke T."/>
            <person name="Ryan C.M."/>
            <person name="Banfield J.F."/>
        </authorList>
    </citation>
    <scope>NUCLEOTIDE SEQUENCE [LARGE SCALE GENOMIC DNA]</scope>
    <source>
        <strain evidence="6">CG07_land_8_20_14_0_80_42_15</strain>
    </source>
</reference>
<dbReference type="GO" id="GO:0005886">
    <property type="term" value="C:plasma membrane"/>
    <property type="evidence" value="ECO:0007669"/>
    <property type="project" value="UniProtKB-SubCell"/>
</dbReference>
<keyword evidence="5" id="KW-1003">Cell membrane</keyword>
<evidence type="ECO:0000256" key="4">
    <source>
        <dbReference type="ARBA" id="ARBA00023136"/>
    </source>
</evidence>
<dbReference type="Proteomes" id="UP000230052">
    <property type="component" value="Unassembled WGS sequence"/>
</dbReference>
<evidence type="ECO:0000256" key="2">
    <source>
        <dbReference type="ARBA" id="ARBA00022692"/>
    </source>
</evidence>